<protein>
    <recommendedName>
        <fullName evidence="3">Condensation domain-containing protein</fullName>
    </recommendedName>
</protein>
<dbReference type="Gene3D" id="3.30.559.30">
    <property type="entry name" value="Nonribosomal peptide synthetase, condensation domain"/>
    <property type="match status" value="1"/>
</dbReference>
<reference evidence="1 2" key="1">
    <citation type="submission" date="2017-04" db="EMBL/GenBank/DDBJ databases">
        <title>Genome Sequence of the Model Brown-Rot Fungus Postia placenta SB12.</title>
        <authorList>
            <consortium name="DOE Joint Genome Institute"/>
            <person name="Gaskell J."/>
            <person name="Kersten P."/>
            <person name="Larrondo L.F."/>
            <person name="Canessa P."/>
            <person name="Martinez D."/>
            <person name="Hibbett D."/>
            <person name="Schmoll M."/>
            <person name="Kubicek C.P."/>
            <person name="Martinez A.T."/>
            <person name="Yadav J."/>
            <person name="Master E."/>
            <person name="Magnuson J.K."/>
            <person name="James T."/>
            <person name="Yaver D."/>
            <person name="Berka R."/>
            <person name="Labutti K."/>
            <person name="Lipzen A."/>
            <person name="Aerts A."/>
            <person name="Barry K."/>
            <person name="Henrissat B."/>
            <person name="Blanchette R."/>
            <person name="Grigoriev I."/>
            <person name="Cullen D."/>
        </authorList>
    </citation>
    <scope>NUCLEOTIDE SEQUENCE [LARGE SCALE GENOMIC DNA]</scope>
    <source>
        <strain evidence="1 2">MAD-698-R-SB12</strain>
    </source>
</reference>
<evidence type="ECO:0008006" key="3">
    <source>
        <dbReference type="Google" id="ProtNLM"/>
    </source>
</evidence>
<evidence type="ECO:0000313" key="2">
    <source>
        <dbReference type="Proteomes" id="UP000194127"/>
    </source>
</evidence>
<dbReference type="Proteomes" id="UP000194127">
    <property type="component" value="Unassembled WGS sequence"/>
</dbReference>
<dbReference type="GeneID" id="36333802"/>
<name>A0A1X6MYD7_9APHY</name>
<accession>A0A1X6MYD7</accession>
<dbReference type="Gene3D" id="3.30.559.10">
    <property type="entry name" value="Chloramphenicol acetyltransferase-like domain"/>
    <property type="match status" value="1"/>
</dbReference>
<keyword evidence="2" id="KW-1185">Reference proteome</keyword>
<evidence type="ECO:0000313" key="1">
    <source>
        <dbReference type="EMBL" id="OSX61388.1"/>
    </source>
</evidence>
<gene>
    <name evidence="1" type="ORF">POSPLADRAFT_1181581</name>
</gene>
<dbReference type="InterPro" id="IPR023213">
    <property type="entry name" value="CAT-like_dom_sf"/>
</dbReference>
<dbReference type="AlphaFoldDB" id="A0A1X6MYD7"/>
<dbReference type="OrthoDB" id="2548233at2759"/>
<dbReference type="PANTHER" id="PTHR42034">
    <property type="entry name" value="CHROMOSOME 7, WHOLE GENOME SHOTGUN SEQUENCE-RELATED"/>
    <property type="match status" value="1"/>
</dbReference>
<dbReference type="PANTHER" id="PTHR42034:SF1">
    <property type="entry name" value="CONDENSATION DOMAIN-CONTAINING PROTEIN"/>
    <property type="match status" value="1"/>
</dbReference>
<organism evidence="1 2">
    <name type="scientific">Postia placenta MAD-698-R-SB12</name>
    <dbReference type="NCBI Taxonomy" id="670580"/>
    <lineage>
        <taxon>Eukaryota</taxon>
        <taxon>Fungi</taxon>
        <taxon>Dikarya</taxon>
        <taxon>Basidiomycota</taxon>
        <taxon>Agaricomycotina</taxon>
        <taxon>Agaricomycetes</taxon>
        <taxon>Polyporales</taxon>
        <taxon>Adustoporiaceae</taxon>
        <taxon>Rhodonia</taxon>
    </lineage>
</organism>
<dbReference type="RefSeq" id="XP_024338182.1">
    <property type="nucleotide sequence ID" value="XM_024488853.1"/>
</dbReference>
<sequence length="494" mass="55972">MEVSAGPLAEPGWIAIKHENAISYTRPLAGSEILMYALHDRDDGMGDVCFGTTFSTNLEPDTLGQRIRTALCYLRFVAPLLGATIEQDGCDPVQYWWRYTPVTTVQDVERWAVHSLEILHDKIDPDVFVTEIVSKRLPYIHPDGVRQHWRLYLLTNSLQGKFSVFIHGVHAIFDGNSNTNFLRILFEEVTLCDVTHGADRLSWGEEWRNLPPGPVTATGGHLLNWESEGVPMLRRWQTLRTNDITSRQEVQNVGVIMRICDVLNAETSSRILNGLKTVGHTITRLLEAAFILAMFELNPVLGVPAKDAHVTLDLTFIALTKYLVPPYNRPSHITSTSVVVPLIVPFSTFDTQDGPRAKLCCIMDRLQEEYSHYLSNPHLPHLTANIFASKPLRVPPSETWKNPAALMITNVGLIDGRLPLRYSCSDSHAECHIDVEDVAFSNRWSHSARPLVHMWTMRGKVHFQVIGTDVWDETYMREYLRRAVDLVNTFANDR</sequence>
<proteinExistence type="predicted"/>
<dbReference type="EMBL" id="KZ110598">
    <property type="protein sequence ID" value="OSX61388.1"/>
    <property type="molecule type" value="Genomic_DNA"/>
</dbReference>